<evidence type="ECO:0000259" key="3">
    <source>
        <dbReference type="PROSITE" id="PS50110"/>
    </source>
</evidence>
<dbReference type="Proteomes" id="UP000188726">
    <property type="component" value="Unassembled WGS sequence"/>
</dbReference>
<dbReference type="Pfam" id="PF00072">
    <property type="entry name" value="Response_reg"/>
    <property type="match status" value="1"/>
</dbReference>
<feature type="modified residue" description="4-aspartylphosphate" evidence="1">
    <location>
        <position position="83"/>
    </location>
</feature>
<organism evidence="4 5">
    <name type="scientific">Salinivibrio kushneri</name>
    <dbReference type="NCBI Taxonomy" id="1908198"/>
    <lineage>
        <taxon>Bacteria</taxon>
        <taxon>Pseudomonadati</taxon>
        <taxon>Pseudomonadota</taxon>
        <taxon>Gammaproteobacteria</taxon>
        <taxon>Vibrionales</taxon>
        <taxon>Vibrionaceae</taxon>
        <taxon>Salinivibrio</taxon>
    </lineage>
</organism>
<dbReference type="EMBL" id="MUEO01000091">
    <property type="protein sequence ID" value="OOE39548.1"/>
    <property type="molecule type" value="Genomic_DNA"/>
</dbReference>
<dbReference type="SUPFAM" id="SSF52172">
    <property type="entry name" value="CheY-like"/>
    <property type="match status" value="1"/>
</dbReference>
<evidence type="ECO:0000313" key="4">
    <source>
        <dbReference type="EMBL" id="OOE39548.1"/>
    </source>
</evidence>
<dbReference type="AlphaFoldDB" id="A0AB36JWW2"/>
<accession>A0AB36JWW2</accession>
<feature type="domain" description="Response regulatory" evidence="3">
    <location>
        <begin position="28"/>
        <end position="140"/>
    </location>
</feature>
<evidence type="ECO:0000313" key="5">
    <source>
        <dbReference type="Proteomes" id="UP000188726"/>
    </source>
</evidence>
<reference evidence="4 5" key="1">
    <citation type="journal article" date="2017" name="Genome Announc.">
        <title>Draft Genome Sequences of Salinivibrio proteolyticus, Salinivibrio sharmensis, Salinivibrio siamensis, Salinivibrio costicola subsp. alcaliphilus, Salinivibrio costicola subsp. vallismortis, and 29 New Isolates Belonging to the Genus Salinivibrio.</title>
        <authorList>
            <person name="Lopez-Hermoso C."/>
            <person name="de la Haba R.R."/>
            <person name="Sanchez-Porro C."/>
            <person name="Bayliss S.C."/>
            <person name="Feil E.J."/>
            <person name="Ventosa A."/>
        </authorList>
    </citation>
    <scope>NUCLEOTIDE SEQUENCE [LARGE SCALE GENOMIC DNA]</scope>
    <source>
        <strain evidence="4 5">IC202</strain>
    </source>
</reference>
<protein>
    <submittedName>
        <fullName evidence="4">Phosphodiesterase</fullName>
    </submittedName>
</protein>
<dbReference type="Gene3D" id="3.40.50.2300">
    <property type="match status" value="1"/>
</dbReference>
<keyword evidence="1" id="KW-0597">Phosphoprotein</keyword>
<gene>
    <name evidence="4" type="ORF">BZG09_16845</name>
</gene>
<feature type="compositionally biased region" description="Basic and acidic residues" evidence="2">
    <location>
        <begin position="1"/>
        <end position="17"/>
    </location>
</feature>
<sequence length="140" mass="15719">MDLFADQRDGASPKSHETSSASGAAPWRILVIDDDDLMHEVTRLALTGFTFQGRPLEILSALSGQEAREILEKEADIALALVDVVMETEHAGLDLVRYIRDEKNDHVIRLVLRTGQAGQAPEDRVIREYDIDDYKEKTEL</sequence>
<name>A0AB36JWW2_9GAMM</name>
<evidence type="ECO:0000256" key="1">
    <source>
        <dbReference type="PROSITE-ProRule" id="PRU00169"/>
    </source>
</evidence>
<dbReference type="PROSITE" id="PS50110">
    <property type="entry name" value="RESPONSE_REGULATORY"/>
    <property type="match status" value="1"/>
</dbReference>
<proteinExistence type="predicted"/>
<dbReference type="GO" id="GO:0000160">
    <property type="term" value="P:phosphorelay signal transduction system"/>
    <property type="evidence" value="ECO:0007669"/>
    <property type="project" value="InterPro"/>
</dbReference>
<dbReference type="InterPro" id="IPR011006">
    <property type="entry name" value="CheY-like_superfamily"/>
</dbReference>
<evidence type="ECO:0000256" key="2">
    <source>
        <dbReference type="SAM" id="MobiDB-lite"/>
    </source>
</evidence>
<dbReference type="RefSeq" id="WP_122983080.1">
    <property type="nucleotide sequence ID" value="NZ_MUEN01000135.1"/>
</dbReference>
<feature type="non-terminal residue" evidence="4">
    <location>
        <position position="140"/>
    </location>
</feature>
<feature type="region of interest" description="Disordered" evidence="2">
    <location>
        <begin position="1"/>
        <end position="21"/>
    </location>
</feature>
<comment type="caution">
    <text evidence="4">The sequence shown here is derived from an EMBL/GenBank/DDBJ whole genome shotgun (WGS) entry which is preliminary data.</text>
</comment>
<dbReference type="InterPro" id="IPR001789">
    <property type="entry name" value="Sig_transdc_resp-reg_receiver"/>
</dbReference>